<name>H5TAY2_9ALTE</name>
<organism evidence="1 2">
    <name type="scientific">Glaciecola punicea ACAM 611</name>
    <dbReference type="NCBI Taxonomy" id="1121923"/>
    <lineage>
        <taxon>Bacteria</taxon>
        <taxon>Pseudomonadati</taxon>
        <taxon>Pseudomonadota</taxon>
        <taxon>Gammaproteobacteria</taxon>
        <taxon>Alteromonadales</taxon>
        <taxon>Alteromonadaceae</taxon>
        <taxon>Glaciecola</taxon>
    </lineage>
</organism>
<proteinExistence type="predicted"/>
<evidence type="ECO:0000313" key="2">
    <source>
        <dbReference type="Proteomes" id="UP000053586"/>
    </source>
</evidence>
<evidence type="ECO:0008006" key="3">
    <source>
        <dbReference type="Google" id="ProtNLM"/>
    </source>
</evidence>
<reference evidence="1 2" key="2">
    <citation type="journal article" date="2017" name="Antonie Van Leeuwenhoek">
        <title>Rhizobium rhizosphaerae sp. nov., a novel species isolated from rice rhizosphere.</title>
        <authorList>
            <person name="Zhao J.J."/>
            <person name="Zhang J."/>
            <person name="Zhang R.J."/>
            <person name="Zhang C.W."/>
            <person name="Yin H.Q."/>
            <person name="Zhang X.X."/>
        </authorList>
    </citation>
    <scope>NUCLEOTIDE SEQUENCE [LARGE SCALE GENOMIC DNA]</scope>
    <source>
        <strain evidence="1 2">ACAM 611</strain>
    </source>
</reference>
<dbReference type="PANTHER" id="PTHR38436">
    <property type="entry name" value="POLYKETIDE CYCLASE SNOAL-LIKE DOMAIN"/>
    <property type="match status" value="1"/>
</dbReference>
<dbReference type="PANTHER" id="PTHR38436:SF1">
    <property type="entry name" value="ESTER CYCLASE"/>
    <property type="match status" value="1"/>
</dbReference>
<dbReference type="STRING" id="56804.BAE46_05560"/>
<gene>
    <name evidence="1" type="ORF">GPUN_1335</name>
</gene>
<dbReference type="Proteomes" id="UP000053586">
    <property type="component" value="Unassembled WGS sequence"/>
</dbReference>
<dbReference type="AlphaFoldDB" id="H5TAY2"/>
<dbReference type="InterPro" id="IPR009959">
    <property type="entry name" value="Cyclase_SnoaL-like"/>
</dbReference>
<dbReference type="OrthoDB" id="1948945at2"/>
<accession>H5TAY2</accession>
<dbReference type="Gene3D" id="3.10.450.50">
    <property type="match status" value="2"/>
</dbReference>
<comment type="caution">
    <text evidence="1">The sequence shown here is derived from an EMBL/GenBank/DDBJ whole genome shotgun (WGS) entry which is preliminary data.</text>
</comment>
<reference evidence="1 2" key="1">
    <citation type="journal article" date="2012" name="J. Bacteriol.">
        <title>Genome sequence of proteorhodopsin-containing sea ice bacterium Glaciecola punicea ACAM 611T.</title>
        <authorList>
            <person name="Qin Q.-L."/>
            <person name="Xie B.-B."/>
            <person name="Shu Y.-L."/>
            <person name="Rong J.-C."/>
            <person name="Zhao D.-L."/>
            <person name="Zhang X.-Y."/>
            <person name="Chen X.-L."/>
            <person name="Zhou B.-C."/>
            <person name="Zhanga Y.-Z."/>
        </authorList>
    </citation>
    <scope>NUCLEOTIDE SEQUENCE [LARGE SCALE GENOMIC DNA]</scope>
    <source>
        <strain evidence="1 2">ACAM 611</strain>
    </source>
</reference>
<dbReference type="GO" id="GO:0030638">
    <property type="term" value="P:polyketide metabolic process"/>
    <property type="evidence" value="ECO:0007669"/>
    <property type="project" value="InterPro"/>
</dbReference>
<dbReference type="eggNOG" id="COG3631">
    <property type="taxonomic scope" value="Bacteria"/>
</dbReference>
<dbReference type="RefSeq" id="WP_006004564.1">
    <property type="nucleotide sequence ID" value="NZ_BAET01000013.1"/>
</dbReference>
<sequence>MPNYQLEKQLVLDMFTAIEGMVNTVETPAFTTALHPYISEQYQFYGCHPFGEMHTLDEVCSSVWTPLFTSFNNMQRRQDIFIAGKNAHDDHVWVMSMGHWMGLFDADWLGLKATAQTTMLRYAEFHCVENGKIIKSSLFFDIIGFMQQIGLQPLPLQPGASFLVPGPQTHDGLHFDEHAQSEALATLDLVNRMVDDLTALNKSGNDNCPPETLAKTWHSDMAWYGPAGIGSVHTIERYQQHHQFPFRKGLKDKVFNGHVSRFAEGNFACFFGWPNLSNTPTGGFLGLPGGQVKANMQVVDVYRRQGDKLAENWVIIDIPYWLMQQGLDIIKRSAEISNPSSKV</sequence>
<keyword evidence="2" id="KW-1185">Reference proteome</keyword>
<evidence type="ECO:0000313" key="1">
    <source>
        <dbReference type="EMBL" id="GAB55459.1"/>
    </source>
</evidence>
<protein>
    <recommendedName>
        <fullName evidence="3">SnoaL-like domain-containing protein</fullName>
    </recommendedName>
</protein>
<dbReference type="SUPFAM" id="SSF54427">
    <property type="entry name" value="NTF2-like"/>
    <property type="match status" value="2"/>
</dbReference>
<dbReference type="InterPro" id="IPR032710">
    <property type="entry name" value="NTF2-like_dom_sf"/>
</dbReference>
<dbReference type="EMBL" id="BAET01000013">
    <property type="protein sequence ID" value="GAB55459.1"/>
    <property type="molecule type" value="Genomic_DNA"/>
</dbReference>